<dbReference type="Proteomes" id="UP001438008">
    <property type="component" value="Unassembled WGS sequence"/>
</dbReference>
<keyword evidence="1" id="KW-0472">Membrane</keyword>
<keyword evidence="1" id="KW-1133">Transmembrane helix</keyword>
<evidence type="ECO:0000256" key="1">
    <source>
        <dbReference type="SAM" id="Phobius"/>
    </source>
</evidence>
<reference evidence="2 3" key="1">
    <citation type="submission" date="2024-03" db="EMBL/GenBank/DDBJ databases">
        <title>Human intestinal bacterial collection.</title>
        <authorList>
            <person name="Pauvert C."/>
            <person name="Hitch T.C.A."/>
            <person name="Clavel T."/>
        </authorList>
    </citation>
    <scope>NUCLEOTIDE SEQUENCE [LARGE SCALE GENOMIC DNA]</scope>
    <source>
        <strain evidence="2 3">CLA-AA-H132</strain>
    </source>
</reference>
<dbReference type="RefSeq" id="WP_349165300.1">
    <property type="nucleotide sequence ID" value="NZ_JBBMFE010000017.1"/>
</dbReference>
<evidence type="ECO:0000313" key="3">
    <source>
        <dbReference type="Proteomes" id="UP001438008"/>
    </source>
</evidence>
<sequence>MFFRTEICLIKFKALQAVDDGGTVILVNSDKSVSYSERGRTSRCIFRNKGSMTVEAALVFPIFLLAVTAFLYLLVLTQLKIETGGSLTDAGKDLAVLAEYSDTAGGMGSTAAVILYGKQEVKAALSGKVAAAVLKDGADGLSLLGSSWDPEKSLITLEISGQAVFPPGISWFHPVRIRQKRVVRGWTGFGGRERSSNSEKEEVVYVTDYGTVYHRELSCRYLKLSIRQSGLSEVADLRNESGGKYYPCEKCWKEGADPVFLTDDGTRYHQSLNCSAMVRGIHTIPRSETMLPPCSVCGG</sequence>
<evidence type="ECO:0000313" key="2">
    <source>
        <dbReference type="EMBL" id="MEQ2473730.1"/>
    </source>
</evidence>
<feature type="transmembrane region" description="Helical" evidence="1">
    <location>
        <begin position="56"/>
        <end position="76"/>
    </location>
</feature>
<dbReference type="EMBL" id="JBBMFE010000017">
    <property type="protein sequence ID" value="MEQ2473730.1"/>
    <property type="molecule type" value="Genomic_DNA"/>
</dbReference>
<protein>
    <recommendedName>
        <fullName evidence="4">Pilus assembly protein</fullName>
    </recommendedName>
</protein>
<gene>
    <name evidence="2" type="ORF">WMO29_14720</name>
</gene>
<name>A0ABV1FL13_9FIRM</name>
<proteinExistence type="predicted"/>
<evidence type="ECO:0008006" key="4">
    <source>
        <dbReference type="Google" id="ProtNLM"/>
    </source>
</evidence>
<organism evidence="2 3">
    <name type="scientific">Laedolimicola intestinihominis</name>
    <dbReference type="NCBI Taxonomy" id="3133166"/>
    <lineage>
        <taxon>Bacteria</taxon>
        <taxon>Bacillati</taxon>
        <taxon>Bacillota</taxon>
        <taxon>Clostridia</taxon>
        <taxon>Lachnospirales</taxon>
        <taxon>Lachnospiraceae</taxon>
        <taxon>Laedolimicola</taxon>
    </lineage>
</organism>
<comment type="caution">
    <text evidence="2">The sequence shown here is derived from an EMBL/GenBank/DDBJ whole genome shotgun (WGS) entry which is preliminary data.</text>
</comment>
<keyword evidence="1" id="KW-0812">Transmembrane</keyword>
<accession>A0ABV1FL13</accession>
<keyword evidence="3" id="KW-1185">Reference proteome</keyword>